<accession>A0ABW4SP09</accession>
<dbReference type="Pfam" id="PF07366">
    <property type="entry name" value="SnoaL"/>
    <property type="match status" value="1"/>
</dbReference>
<organism evidence="1 2">
    <name type="scientific">Nonomuraea mangrovi</name>
    <dbReference type="NCBI Taxonomy" id="2316207"/>
    <lineage>
        <taxon>Bacteria</taxon>
        <taxon>Bacillati</taxon>
        <taxon>Actinomycetota</taxon>
        <taxon>Actinomycetes</taxon>
        <taxon>Streptosporangiales</taxon>
        <taxon>Streptosporangiaceae</taxon>
        <taxon>Nonomuraea</taxon>
    </lineage>
</organism>
<gene>
    <name evidence="1" type="ORF">ACFSKW_06605</name>
</gene>
<dbReference type="SUPFAM" id="SSF54427">
    <property type="entry name" value="NTF2-like"/>
    <property type="match status" value="1"/>
</dbReference>
<protein>
    <submittedName>
        <fullName evidence="1">Ester cyclase</fullName>
    </submittedName>
</protein>
<dbReference type="Proteomes" id="UP001597368">
    <property type="component" value="Unassembled WGS sequence"/>
</dbReference>
<reference evidence="2" key="1">
    <citation type="journal article" date="2019" name="Int. J. Syst. Evol. Microbiol.">
        <title>The Global Catalogue of Microorganisms (GCM) 10K type strain sequencing project: providing services to taxonomists for standard genome sequencing and annotation.</title>
        <authorList>
            <consortium name="The Broad Institute Genomics Platform"/>
            <consortium name="The Broad Institute Genome Sequencing Center for Infectious Disease"/>
            <person name="Wu L."/>
            <person name="Ma J."/>
        </authorList>
    </citation>
    <scope>NUCLEOTIDE SEQUENCE [LARGE SCALE GENOMIC DNA]</scope>
    <source>
        <strain evidence="2">ICMP 6774ER</strain>
    </source>
</reference>
<dbReference type="PANTHER" id="PTHR38436">
    <property type="entry name" value="POLYKETIDE CYCLASE SNOAL-LIKE DOMAIN"/>
    <property type="match status" value="1"/>
</dbReference>
<dbReference type="InterPro" id="IPR032710">
    <property type="entry name" value="NTF2-like_dom_sf"/>
</dbReference>
<dbReference type="PANTHER" id="PTHR38436:SF1">
    <property type="entry name" value="ESTER CYCLASE"/>
    <property type="match status" value="1"/>
</dbReference>
<keyword evidence="2" id="KW-1185">Reference proteome</keyword>
<dbReference type="InterPro" id="IPR009959">
    <property type="entry name" value="Cyclase_SnoaL-like"/>
</dbReference>
<evidence type="ECO:0000313" key="1">
    <source>
        <dbReference type="EMBL" id="MFD1931148.1"/>
    </source>
</evidence>
<proteinExistence type="predicted"/>
<dbReference type="RefSeq" id="WP_379570239.1">
    <property type="nucleotide sequence ID" value="NZ_JBHUFV010000010.1"/>
</dbReference>
<dbReference type="Gene3D" id="3.10.450.50">
    <property type="match status" value="1"/>
</dbReference>
<evidence type="ECO:0000313" key="2">
    <source>
        <dbReference type="Proteomes" id="UP001597368"/>
    </source>
</evidence>
<sequence length="135" mass="15069">MGSASTVVQEMLDAFGKRDFSRLRELCHPEYTSITGDGAERRGADVAVELAEMFTNAFPDLSFDVRGRYEQGGVVVTELTFRGTHLADFRDIPATGRKIEVCSCNVVEVRDGKIYRERDYYDMLTVLHQLGVPAG</sequence>
<name>A0ABW4SP09_9ACTN</name>
<dbReference type="EMBL" id="JBHUFV010000010">
    <property type="protein sequence ID" value="MFD1931148.1"/>
    <property type="molecule type" value="Genomic_DNA"/>
</dbReference>
<comment type="caution">
    <text evidence="1">The sequence shown here is derived from an EMBL/GenBank/DDBJ whole genome shotgun (WGS) entry which is preliminary data.</text>
</comment>